<evidence type="ECO:0000313" key="1">
    <source>
        <dbReference type="EMBL" id="MDH4620474.1"/>
    </source>
</evidence>
<dbReference type="RefSeq" id="WP_032655897.1">
    <property type="nucleotide sequence ID" value="NZ_JAFFRY010000081.1"/>
</dbReference>
<reference evidence="1" key="1">
    <citation type="submission" date="2021-02" db="EMBL/GenBank/DDBJ databases">
        <title>Genome analysis of blister spot of apple pathogen from New York area.</title>
        <authorList>
            <person name="Kandel P."/>
            <person name="Hockett K.L."/>
            <person name="Santander R."/>
            <person name="Acimovic S."/>
        </authorList>
    </citation>
    <scope>NUCLEOTIDE SEQUENCE</scope>
    <source>
        <strain evidence="1">PSP1</strain>
    </source>
</reference>
<sequence>MDDIGKKIIYLEEKLRERELAIKRQQYLKEKKLRQAHTLALISLETNGDLHPDVVLAALKIADRYMSTLRGCVQVLGGSDLRTTATFPEGEVDIDNLSQ</sequence>
<protein>
    <submittedName>
        <fullName evidence="1">Uncharacterized protein</fullName>
    </submittedName>
</protein>
<gene>
    <name evidence="1" type="ORF">JW322_01430</name>
</gene>
<proteinExistence type="predicted"/>
<comment type="caution">
    <text evidence="1">The sequence shown here is derived from an EMBL/GenBank/DDBJ whole genome shotgun (WGS) entry which is preliminary data.</text>
</comment>
<dbReference type="EMBL" id="JAFFRZ010000001">
    <property type="protein sequence ID" value="MDH4620474.1"/>
    <property type="molecule type" value="Genomic_DNA"/>
</dbReference>
<name>A0A0P9Y3C0_PSESX</name>
<dbReference type="AlphaFoldDB" id="A0A0P9Y3C0"/>
<organism evidence="1 2">
    <name type="scientific">Pseudomonas syringae pv. papulans</name>
    <dbReference type="NCBI Taxonomy" id="83963"/>
    <lineage>
        <taxon>Bacteria</taxon>
        <taxon>Pseudomonadati</taxon>
        <taxon>Pseudomonadota</taxon>
        <taxon>Gammaproteobacteria</taxon>
        <taxon>Pseudomonadales</taxon>
        <taxon>Pseudomonadaceae</taxon>
        <taxon>Pseudomonas</taxon>
        <taxon>Pseudomonas syringae</taxon>
    </lineage>
</organism>
<accession>A0A0P9Y3C0</accession>
<dbReference type="Proteomes" id="UP001162155">
    <property type="component" value="Unassembled WGS sequence"/>
</dbReference>
<evidence type="ECO:0000313" key="2">
    <source>
        <dbReference type="Proteomes" id="UP001162155"/>
    </source>
</evidence>